<evidence type="ECO:0000313" key="1">
    <source>
        <dbReference type="EMBL" id="GFU24939.1"/>
    </source>
</evidence>
<accession>A0A8X6UER0</accession>
<proteinExistence type="predicted"/>
<keyword evidence="2" id="KW-1185">Reference proteome</keyword>
<dbReference type="AlphaFoldDB" id="A0A8X6UER0"/>
<organism evidence="1 2">
    <name type="scientific">Nephila pilipes</name>
    <name type="common">Giant wood spider</name>
    <name type="synonym">Nephila maculata</name>
    <dbReference type="NCBI Taxonomy" id="299642"/>
    <lineage>
        <taxon>Eukaryota</taxon>
        <taxon>Metazoa</taxon>
        <taxon>Ecdysozoa</taxon>
        <taxon>Arthropoda</taxon>
        <taxon>Chelicerata</taxon>
        <taxon>Arachnida</taxon>
        <taxon>Araneae</taxon>
        <taxon>Araneomorphae</taxon>
        <taxon>Entelegynae</taxon>
        <taxon>Araneoidea</taxon>
        <taxon>Nephilidae</taxon>
        <taxon>Nephila</taxon>
    </lineage>
</organism>
<comment type="caution">
    <text evidence="1">The sequence shown here is derived from an EMBL/GenBank/DDBJ whole genome shotgun (WGS) entry which is preliminary data.</text>
</comment>
<name>A0A8X6UER0_NEPPI</name>
<sequence>MSPEGPKQTAASVTKLAWEEQWPSCADSLIHNFCFHSLERQQKHRLRHAFQRQTLSFQFFNCLCGLPRDTGRLLLKERGSLPSPDTDMNKAEFYLEFGYTVPV</sequence>
<protein>
    <submittedName>
        <fullName evidence="1">Uncharacterized protein</fullName>
    </submittedName>
</protein>
<evidence type="ECO:0000313" key="2">
    <source>
        <dbReference type="Proteomes" id="UP000887013"/>
    </source>
</evidence>
<dbReference type="EMBL" id="BMAW01032288">
    <property type="protein sequence ID" value="GFU24939.1"/>
    <property type="molecule type" value="Genomic_DNA"/>
</dbReference>
<gene>
    <name evidence="1" type="ORF">NPIL_622291</name>
</gene>
<dbReference type="Proteomes" id="UP000887013">
    <property type="component" value="Unassembled WGS sequence"/>
</dbReference>
<reference evidence="1" key="1">
    <citation type="submission" date="2020-08" db="EMBL/GenBank/DDBJ databases">
        <title>Multicomponent nature underlies the extraordinary mechanical properties of spider dragline silk.</title>
        <authorList>
            <person name="Kono N."/>
            <person name="Nakamura H."/>
            <person name="Mori M."/>
            <person name="Yoshida Y."/>
            <person name="Ohtoshi R."/>
            <person name="Malay A.D."/>
            <person name="Moran D.A.P."/>
            <person name="Tomita M."/>
            <person name="Numata K."/>
            <person name="Arakawa K."/>
        </authorList>
    </citation>
    <scope>NUCLEOTIDE SEQUENCE</scope>
</reference>